<dbReference type="Pfam" id="PF03417">
    <property type="entry name" value="AAT"/>
    <property type="match status" value="1"/>
</dbReference>
<keyword evidence="3" id="KW-1185">Reference proteome</keyword>
<sequence length="358" mass="39051">MSINYHFSDERDPLTRGRGIGERWRAQIHGTAKDYAWLFDAAKLDRHTVRRIAEQGYEHLRAWSPGLATELEGVAQGTGLELWEVAALNCRTEILVRGSIAGLKECTAAAWLPPGEPPRALQTWDWIPSVGNFTVLKHTSPADLTVATFAENGVLGKAGINSSGLGLLFTLLCHTSDGTREGVPIHAVARQVLDTARSVQDAVDIVRSAPLTASASFTVLTWDGRSADGAVIEASPEEVVVLPPEEGFLLHTNHFLDPGLARGDRLAAIGDDTLPRMEVLRERRSVMTAQSRTEWAKGLIHHWEDGAPVCAHPRPGAPETDRWETKMLISFDLDRRTLVLQEGGPCAVTADGWTEVAV</sequence>
<accession>A0ABR9MK57</accession>
<protein>
    <submittedName>
        <fullName evidence="2">Isopenicillin-N N-acyltransferase-like protein</fullName>
    </submittedName>
</protein>
<reference evidence="2 3" key="1">
    <citation type="submission" date="2020-10" db="EMBL/GenBank/DDBJ databases">
        <title>Sequencing the genomes of 1000 actinobacteria strains.</title>
        <authorList>
            <person name="Klenk H.-P."/>
        </authorList>
    </citation>
    <scope>NUCLEOTIDE SEQUENCE [LARGE SCALE GENOMIC DNA]</scope>
    <source>
        <strain evidence="2 3">DSM 43173</strain>
    </source>
</reference>
<dbReference type="InterPro" id="IPR047801">
    <property type="entry name" value="Peptidase_C45"/>
</dbReference>
<evidence type="ECO:0000259" key="1">
    <source>
        <dbReference type="Pfam" id="PF03417"/>
    </source>
</evidence>
<dbReference type="EMBL" id="JADBEK010000001">
    <property type="protein sequence ID" value="MBE1593283.1"/>
    <property type="molecule type" value="Genomic_DNA"/>
</dbReference>
<organism evidence="2 3">
    <name type="scientific">Nonomuraea angiospora</name>
    <dbReference type="NCBI Taxonomy" id="46172"/>
    <lineage>
        <taxon>Bacteria</taxon>
        <taxon>Bacillati</taxon>
        <taxon>Actinomycetota</taxon>
        <taxon>Actinomycetes</taxon>
        <taxon>Streptosporangiales</taxon>
        <taxon>Streptosporangiaceae</taxon>
        <taxon>Nonomuraea</taxon>
    </lineage>
</organism>
<dbReference type="Gene3D" id="3.60.60.10">
    <property type="entry name" value="Penicillin V Acylase, Chain A"/>
    <property type="match status" value="1"/>
</dbReference>
<dbReference type="InterPro" id="IPR005079">
    <property type="entry name" value="Peptidase_C45_hydrolase"/>
</dbReference>
<dbReference type="Gene3D" id="1.10.10.2120">
    <property type="match status" value="1"/>
</dbReference>
<dbReference type="Proteomes" id="UP000633509">
    <property type="component" value="Unassembled WGS sequence"/>
</dbReference>
<feature type="domain" description="Peptidase C45 hydrolase" evidence="1">
    <location>
        <begin position="121"/>
        <end position="341"/>
    </location>
</feature>
<proteinExistence type="predicted"/>
<gene>
    <name evidence="2" type="ORF">H4W80_011541</name>
</gene>
<dbReference type="PANTHER" id="PTHR34180:SF1">
    <property type="entry name" value="BETA-ALANYL-DOPAMINE_CARCININE HYDROLASE"/>
    <property type="match status" value="1"/>
</dbReference>
<evidence type="ECO:0000313" key="2">
    <source>
        <dbReference type="EMBL" id="MBE1593283.1"/>
    </source>
</evidence>
<dbReference type="RefSeq" id="WP_192792659.1">
    <property type="nucleotide sequence ID" value="NZ_JADBEK010000001.1"/>
</dbReference>
<dbReference type="NCBIfam" id="NF040521">
    <property type="entry name" value="C45_proenzyme"/>
    <property type="match status" value="1"/>
</dbReference>
<name>A0ABR9MK57_9ACTN</name>
<comment type="caution">
    <text evidence="2">The sequence shown here is derived from an EMBL/GenBank/DDBJ whole genome shotgun (WGS) entry which is preliminary data.</text>
</comment>
<evidence type="ECO:0000313" key="3">
    <source>
        <dbReference type="Proteomes" id="UP000633509"/>
    </source>
</evidence>
<dbReference type="PANTHER" id="PTHR34180">
    <property type="entry name" value="PEPTIDASE C45"/>
    <property type="match status" value="1"/>
</dbReference>
<dbReference type="InterPro" id="IPR047794">
    <property type="entry name" value="C45_proenzyme-like"/>
</dbReference>